<organism evidence="2 3">
    <name type="scientific">Pleurodeles waltl</name>
    <name type="common">Iberian ribbed newt</name>
    <dbReference type="NCBI Taxonomy" id="8319"/>
    <lineage>
        <taxon>Eukaryota</taxon>
        <taxon>Metazoa</taxon>
        <taxon>Chordata</taxon>
        <taxon>Craniata</taxon>
        <taxon>Vertebrata</taxon>
        <taxon>Euteleostomi</taxon>
        <taxon>Amphibia</taxon>
        <taxon>Batrachia</taxon>
        <taxon>Caudata</taxon>
        <taxon>Salamandroidea</taxon>
        <taxon>Salamandridae</taxon>
        <taxon>Pleurodelinae</taxon>
        <taxon>Pleurodeles</taxon>
    </lineage>
</organism>
<keyword evidence="3" id="KW-1185">Reference proteome</keyword>
<accession>A0AAV7LA75</accession>
<comment type="caution">
    <text evidence="2">The sequence shown here is derived from an EMBL/GenBank/DDBJ whole genome shotgun (WGS) entry which is preliminary data.</text>
</comment>
<dbReference type="AlphaFoldDB" id="A0AAV7LA75"/>
<evidence type="ECO:0000313" key="2">
    <source>
        <dbReference type="EMBL" id="KAJ1088536.1"/>
    </source>
</evidence>
<dbReference type="EMBL" id="JANPWB010000015">
    <property type="protein sequence ID" value="KAJ1088536.1"/>
    <property type="molecule type" value="Genomic_DNA"/>
</dbReference>
<feature type="region of interest" description="Disordered" evidence="1">
    <location>
        <begin position="32"/>
        <end position="73"/>
    </location>
</feature>
<feature type="region of interest" description="Disordered" evidence="1">
    <location>
        <begin position="140"/>
        <end position="250"/>
    </location>
</feature>
<name>A0AAV7LA75_PLEWA</name>
<gene>
    <name evidence="2" type="ORF">NDU88_001693</name>
</gene>
<sequence>MVQGDSPLSRPTKDNQYSSWGALSVVSPVVGIRGLPGSRHQGSGHAFSRGAHPKWTPHWAAPGGPPPPRLSVVRSPSVRGIRLRLPSRWPIRRRQVPPADAPACTPPSGWARIQGQRRALRTAHYGAAAATRRRTMWVQARTGAHESAGGRPRGRSRTQAAPVASAAHLQCTNTGSPPAQRASAPPAGRAVASPQPRTAPVTQGPAPGGKTAPPRSPRPQQSSHSALDTGPPASAHPGTDLKSAPPEPIR</sequence>
<dbReference type="Proteomes" id="UP001066276">
    <property type="component" value="Chromosome 11"/>
</dbReference>
<feature type="compositionally biased region" description="Low complexity" evidence="1">
    <location>
        <begin position="175"/>
        <end position="190"/>
    </location>
</feature>
<proteinExistence type="predicted"/>
<protein>
    <submittedName>
        <fullName evidence="2">Uncharacterized protein</fullName>
    </submittedName>
</protein>
<reference evidence="2" key="1">
    <citation type="journal article" date="2022" name="bioRxiv">
        <title>Sequencing and chromosome-scale assembly of the giantPleurodeles waltlgenome.</title>
        <authorList>
            <person name="Brown T."/>
            <person name="Elewa A."/>
            <person name="Iarovenko S."/>
            <person name="Subramanian E."/>
            <person name="Araus A.J."/>
            <person name="Petzold A."/>
            <person name="Susuki M."/>
            <person name="Suzuki K.-i.T."/>
            <person name="Hayashi T."/>
            <person name="Toyoda A."/>
            <person name="Oliveira C."/>
            <person name="Osipova E."/>
            <person name="Leigh N.D."/>
            <person name="Simon A."/>
            <person name="Yun M.H."/>
        </authorList>
    </citation>
    <scope>NUCLEOTIDE SEQUENCE</scope>
    <source>
        <strain evidence="2">20211129_DDA</strain>
        <tissue evidence="2">Liver</tissue>
    </source>
</reference>
<evidence type="ECO:0000256" key="1">
    <source>
        <dbReference type="SAM" id="MobiDB-lite"/>
    </source>
</evidence>
<evidence type="ECO:0000313" key="3">
    <source>
        <dbReference type="Proteomes" id="UP001066276"/>
    </source>
</evidence>